<organism evidence="2 3">
    <name type="scientific">Jutongia huaianensis</name>
    <dbReference type="NCBI Taxonomy" id="2763668"/>
    <lineage>
        <taxon>Bacteria</taxon>
        <taxon>Bacillati</taxon>
        <taxon>Bacillota</taxon>
        <taxon>Clostridia</taxon>
        <taxon>Lachnospirales</taxon>
        <taxon>Lachnospiraceae</taxon>
        <taxon>Jutongia</taxon>
    </lineage>
</organism>
<reference evidence="2 3" key="1">
    <citation type="submission" date="2020-08" db="EMBL/GenBank/DDBJ databases">
        <title>Genome public.</title>
        <authorList>
            <person name="Liu C."/>
            <person name="Sun Q."/>
        </authorList>
    </citation>
    <scope>NUCLEOTIDE SEQUENCE [LARGE SCALE GENOMIC DNA]</scope>
    <source>
        <strain evidence="2 3">NSJ-37</strain>
    </source>
</reference>
<feature type="transmembrane region" description="Helical" evidence="1">
    <location>
        <begin position="142"/>
        <end position="164"/>
    </location>
</feature>
<feature type="transmembrane region" description="Helical" evidence="1">
    <location>
        <begin position="106"/>
        <end position="130"/>
    </location>
</feature>
<evidence type="ECO:0000313" key="2">
    <source>
        <dbReference type="EMBL" id="MBC8561091.1"/>
    </source>
</evidence>
<comment type="caution">
    <text evidence="2">The sequence shown here is derived from an EMBL/GenBank/DDBJ whole genome shotgun (WGS) entry which is preliminary data.</text>
</comment>
<accession>A0ABR7MXI3</accession>
<keyword evidence="1" id="KW-0812">Transmembrane</keyword>
<keyword evidence="1" id="KW-0472">Membrane</keyword>
<sequence length="358" mass="38636">MSTYGSTETGLYDSLMDELSYDQIQQMLDQIMGENSFSFSEMVRSLMHSGKADTLDNISTMMWEIAASAFSQDRKLFVSILAIALVGAVFSNFSKILQGREVAKTAFYIVYMLFFVTLSSSFLQIAWLAGNTLENLLTFVKVMIPAFFISLSFTQGGVAAGAYYEFALTMIMVVNWLLAGLALPAIHLYFFLQVVNQLSEQDMFSKMAELIRDGVRFGVKAVFGLMMGMNVIQGLIIPVSAEVKNMAVVRMGGALPGVGGSVSSVLQTVLCAGKLVKNAVGVAGVIAVFFVCAVPLLQMVVSRILLQLAAAVLQPVSDRRLIRGLGGAVKAVDLYIYTVGVGALLFISSIAVISAFTT</sequence>
<keyword evidence="1" id="KW-1133">Transmembrane helix</keyword>
<feature type="transmembrane region" description="Helical" evidence="1">
    <location>
        <begin position="76"/>
        <end position="94"/>
    </location>
</feature>
<feature type="transmembrane region" description="Helical" evidence="1">
    <location>
        <begin position="279"/>
        <end position="298"/>
    </location>
</feature>
<dbReference type="Pfam" id="PF09546">
    <property type="entry name" value="Spore_III_AE"/>
    <property type="match status" value="1"/>
</dbReference>
<feature type="transmembrane region" description="Helical" evidence="1">
    <location>
        <begin position="334"/>
        <end position="356"/>
    </location>
</feature>
<gene>
    <name evidence="2" type="ORF">H8704_00350</name>
</gene>
<keyword evidence="3" id="KW-1185">Reference proteome</keyword>
<evidence type="ECO:0000313" key="3">
    <source>
        <dbReference type="Proteomes" id="UP000606193"/>
    </source>
</evidence>
<dbReference type="InterPro" id="IPR014194">
    <property type="entry name" value="Spore_III_AE"/>
</dbReference>
<feature type="transmembrane region" description="Helical" evidence="1">
    <location>
        <begin position="176"/>
        <end position="196"/>
    </location>
</feature>
<evidence type="ECO:0000256" key="1">
    <source>
        <dbReference type="SAM" id="Phobius"/>
    </source>
</evidence>
<name>A0ABR7MXI3_9FIRM</name>
<dbReference type="RefSeq" id="WP_249296868.1">
    <property type="nucleotide sequence ID" value="NZ_JACRSX010000001.1"/>
</dbReference>
<dbReference type="EMBL" id="JACRSX010000001">
    <property type="protein sequence ID" value="MBC8561091.1"/>
    <property type="molecule type" value="Genomic_DNA"/>
</dbReference>
<protein>
    <submittedName>
        <fullName evidence="2">Stage III sporulation protein AE</fullName>
    </submittedName>
</protein>
<feature type="transmembrane region" description="Helical" evidence="1">
    <location>
        <begin position="217"/>
        <end position="241"/>
    </location>
</feature>
<dbReference type="Proteomes" id="UP000606193">
    <property type="component" value="Unassembled WGS sequence"/>
</dbReference>
<proteinExistence type="predicted"/>